<accession>A0A830FI58</accession>
<evidence type="ECO:0000256" key="1">
    <source>
        <dbReference type="SAM" id="Phobius"/>
    </source>
</evidence>
<organism evidence="2 3">
    <name type="scientific">Halocalculus aciditolerans</name>
    <dbReference type="NCBI Taxonomy" id="1383812"/>
    <lineage>
        <taxon>Archaea</taxon>
        <taxon>Methanobacteriati</taxon>
        <taxon>Methanobacteriota</taxon>
        <taxon>Stenosarchaea group</taxon>
        <taxon>Halobacteria</taxon>
        <taxon>Halobacteriales</taxon>
        <taxon>Halobacteriaceae</taxon>
        <taxon>Halocalculus</taxon>
    </lineage>
</organism>
<keyword evidence="1" id="KW-0812">Transmembrane</keyword>
<feature type="transmembrane region" description="Helical" evidence="1">
    <location>
        <begin position="7"/>
        <end position="28"/>
    </location>
</feature>
<evidence type="ECO:0000313" key="2">
    <source>
        <dbReference type="EMBL" id="GGL57564.1"/>
    </source>
</evidence>
<reference evidence="2" key="1">
    <citation type="journal article" date="2014" name="Int. J. Syst. Evol. Microbiol.">
        <title>Complete genome sequence of Corynebacterium casei LMG S-19264T (=DSM 44701T), isolated from a smear-ripened cheese.</title>
        <authorList>
            <consortium name="US DOE Joint Genome Institute (JGI-PGF)"/>
            <person name="Walter F."/>
            <person name="Albersmeier A."/>
            <person name="Kalinowski J."/>
            <person name="Ruckert C."/>
        </authorList>
    </citation>
    <scope>NUCLEOTIDE SEQUENCE</scope>
    <source>
        <strain evidence="2">JCM 19596</strain>
    </source>
</reference>
<dbReference type="RefSeq" id="WP_188977456.1">
    <property type="nucleotide sequence ID" value="NZ_BMPG01000002.1"/>
</dbReference>
<keyword evidence="1" id="KW-0472">Membrane</keyword>
<keyword evidence="3" id="KW-1185">Reference proteome</keyword>
<keyword evidence="1" id="KW-1133">Transmembrane helix</keyword>
<dbReference type="AlphaFoldDB" id="A0A830FI58"/>
<reference evidence="2" key="2">
    <citation type="submission" date="2020-09" db="EMBL/GenBank/DDBJ databases">
        <authorList>
            <person name="Sun Q."/>
            <person name="Ohkuma M."/>
        </authorList>
    </citation>
    <scope>NUCLEOTIDE SEQUENCE</scope>
    <source>
        <strain evidence="2">JCM 19596</strain>
    </source>
</reference>
<comment type="caution">
    <text evidence="2">The sequence shown here is derived from an EMBL/GenBank/DDBJ whole genome shotgun (WGS) entry which is preliminary data.</text>
</comment>
<name>A0A830FI58_9EURY</name>
<dbReference type="EMBL" id="BMPG01000002">
    <property type="protein sequence ID" value="GGL57564.1"/>
    <property type="molecule type" value="Genomic_DNA"/>
</dbReference>
<proteinExistence type="predicted"/>
<dbReference type="Proteomes" id="UP000607197">
    <property type="component" value="Unassembled WGS sequence"/>
</dbReference>
<gene>
    <name evidence="2" type="ORF">GCM10009039_14650</name>
</gene>
<protein>
    <submittedName>
        <fullName evidence="2">Uncharacterized protein</fullName>
    </submittedName>
</protein>
<sequence>MVSDDARLISVSVLLGFLSVSLTLAYLFGSGLFVLVPALVLPAFFAYAANLGVLVGDVETTPASSGGEPITETN</sequence>
<feature type="transmembrane region" description="Helical" evidence="1">
    <location>
        <begin position="34"/>
        <end position="55"/>
    </location>
</feature>
<evidence type="ECO:0000313" key="3">
    <source>
        <dbReference type="Proteomes" id="UP000607197"/>
    </source>
</evidence>